<dbReference type="RefSeq" id="WP_138156949.1">
    <property type="nucleotide sequence ID" value="NZ_CP039381.1"/>
</dbReference>
<keyword evidence="7" id="KW-0238">DNA-binding</keyword>
<dbReference type="GO" id="GO:0009307">
    <property type="term" value="P:DNA restriction-modification system"/>
    <property type="evidence" value="ECO:0007669"/>
    <property type="project" value="UniProtKB-KW"/>
</dbReference>
<dbReference type="AlphaFoldDB" id="A0A4P8XXH9"/>
<evidence type="ECO:0000256" key="7">
    <source>
        <dbReference type="ARBA" id="ARBA00023125"/>
    </source>
</evidence>
<keyword evidence="9" id="KW-0175">Coiled coil</keyword>
<evidence type="ECO:0000259" key="10">
    <source>
        <dbReference type="Pfam" id="PF01420"/>
    </source>
</evidence>
<evidence type="ECO:0000256" key="8">
    <source>
        <dbReference type="ARBA" id="ARBA00047942"/>
    </source>
</evidence>
<evidence type="ECO:0000256" key="6">
    <source>
        <dbReference type="ARBA" id="ARBA00022747"/>
    </source>
</evidence>
<dbReference type="Pfam" id="PF01420">
    <property type="entry name" value="Methylase_S"/>
    <property type="match status" value="1"/>
</dbReference>
<keyword evidence="12" id="KW-0378">Hydrolase</keyword>
<dbReference type="Pfam" id="PF02384">
    <property type="entry name" value="N6_Mtase"/>
    <property type="match status" value="1"/>
</dbReference>
<dbReference type="EC" id="2.1.1.72" evidence="2"/>
<dbReference type="Gene3D" id="3.40.50.150">
    <property type="entry name" value="Vaccinia Virus protein VP39"/>
    <property type="match status" value="1"/>
</dbReference>
<keyword evidence="13" id="KW-1185">Reference proteome</keyword>
<proteinExistence type="inferred from homology"/>
<dbReference type="OrthoDB" id="9814572at2"/>
<gene>
    <name evidence="12" type="ORF">E5Z56_05595</name>
</gene>
<feature type="coiled-coil region" evidence="9">
    <location>
        <begin position="536"/>
        <end position="563"/>
    </location>
</feature>
<protein>
    <recommendedName>
        <fullName evidence="2">site-specific DNA-methyltransferase (adenine-specific)</fullName>
        <ecNumber evidence="2">2.1.1.72</ecNumber>
    </recommendedName>
</protein>
<dbReference type="SUPFAM" id="SSF53335">
    <property type="entry name" value="S-adenosyl-L-methionine-dependent methyltransferases"/>
    <property type="match status" value="1"/>
</dbReference>
<evidence type="ECO:0000256" key="9">
    <source>
        <dbReference type="SAM" id="Coils"/>
    </source>
</evidence>
<dbReference type="Gene3D" id="3.90.220.20">
    <property type="entry name" value="DNA methylase specificity domains"/>
    <property type="match status" value="1"/>
</dbReference>
<dbReference type="InterPro" id="IPR051537">
    <property type="entry name" value="DNA_Adenine_Mtase"/>
</dbReference>
<evidence type="ECO:0000256" key="2">
    <source>
        <dbReference type="ARBA" id="ARBA00011900"/>
    </source>
</evidence>
<keyword evidence="3" id="KW-0489">Methyltransferase</keyword>
<comment type="similarity">
    <text evidence="1">Belongs to the type-I restriction system S methylase family.</text>
</comment>
<evidence type="ECO:0000313" key="13">
    <source>
        <dbReference type="Proteomes" id="UP000301475"/>
    </source>
</evidence>
<feature type="domain" description="DNA methylase adenine-specific" evidence="11">
    <location>
        <begin position="105"/>
        <end position="365"/>
    </location>
</feature>
<dbReference type="GO" id="GO:0008170">
    <property type="term" value="F:N-methyltransferase activity"/>
    <property type="evidence" value="ECO:0007669"/>
    <property type="project" value="InterPro"/>
</dbReference>
<sequence>MKSNTDLIKEISNELSEAYRGKITNLGGAVISTAFVLSIIEKKPSLSTRTLDVFLETADIRSDVAEVLARNLNGLWKTVLSYVGRYDASVLEELVLYDNSFFEMSTPASLVKLAGKILGISENDKVLELCSGSATFPTYAMQDSRASEYTGIEINYNSNDIAVLRGSLIGDNYHFIINNALTYHYPTSYDKIFANYPFGLRGATDLDECRRELQEQFGFNSTSISRCSSDWLFNTVIIRSLKETGKAVAIMTNGAAFNKPDVYMRQYFAENGLIEAVINLPSALFVETAIPTTLIIFSHNNSSTRLINAEKIFTKDGRRLNILSDDDVQTILDCLNVGGDNTIDVSPEEMRDHDYNLMASHYLDKPVVENGVCFGELIKSITRGVQVKPALLESYKSIMPSNYRFITLANVVNGSIDIEEGQQYLTELTKTLEKYVIPENSIVLSKMASPTFRSAVVNSERNYSIIATGNLYIIEIDESKADPYYIQAFFDSKAGEAALNYGAGGSAVMTISAEAVKGIMIPLPSLEKQKKIGQKYQAALDEYTVLKRKMKKLLERKRTLLDNEG</sequence>
<dbReference type="REBASE" id="341875">
    <property type="entry name" value="M1.Rsp7A12ORF5595P"/>
</dbReference>
<dbReference type="InterPro" id="IPR003356">
    <property type="entry name" value="DNA_methylase_A-5"/>
</dbReference>
<dbReference type="KEGG" id="ruj:E5Z56_05595"/>
<dbReference type="Proteomes" id="UP000301475">
    <property type="component" value="Chromosome"/>
</dbReference>
<reference evidence="12 13" key="1">
    <citation type="submission" date="2019-04" db="EMBL/GenBank/DDBJ databases">
        <authorList>
            <person name="Embree M."/>
            <person name="Gaffney J.R."/>
        </authorList>
    </citation>
    <scope>NUCLEOTIDE SEQUENCE [LARGE SCALE GENOMIC DNA]</scope>
    <source>
        <strain evidence="12 13">JE7A12</strain>
    </source>
</reference>
<evidence type="ECO:0000256" key="3">
    <source>
        <dbReference type="ARBA" id="ARBA00022603"/>
    </source>
</evidence>
<dbReference type="GO" id="GO:0009007">
    <property type="term" value="F:site-specific DNA-methyltransferase (adenine-specific) activity"/>
    <property type="evidence" value="ECO:0007669"/>
    <property type="project" value="UniProtKB-EC"/>
</dbReference>
<accession>A0A4P8XXH9</accession>
<dbReference type="InterPro" id="IPR029063">
    <property type="entry name" value="SAM-dependent_MTases_sf"/>
</dbReference>
<keyword evidence="5" id="KW-0949">S-adenosyl-L-methionine</keyword>
<evidence type="ECO:0000256" key="4">
    <source>
        <dbReference type="ARBA" id="ARBA00022679"/>
    </source>
</evidence>
<evidence type="ECO:0000259" key="11">
    <source>
        <dbReference type="Pfam" id="PF02384"/>
    </source>
</evidence>
<dbReference type="GO" id="GO:0003677">
    <property type="term" value="F:DNA binding"/>
    <property type="evidence" value="ECO:0007669"/>
    <property type="project" value="UniProtKB-KW"/>
</dbReference>
<name>A0A4P8XXH9_9FIRM</name>
<dbReference type="PANTHER" id="PTHR42933">
    <property type="entry name" value="SLR6095 PROTEIN"/>
    <property type="match status" value="1"/>
</dbReference>
<dbReference type="InterPro" id="IPR000055">
    <property type="entry name" value="Restrct_endonuc_typeI_TRD"/>
</dbReference>
<dbReference type="PANTHER" id="PTHR42933:SF1">
    <property type="entry name" value="SITE-SPECIFIC DNA-METHYLTRANSFERASE (ADENINE-SPECIFIC)"/>
    <property type="match status" value="1"/>
</dbReference>
<dbReference type="GO" id="GO:0032259">
    <property type="term" value="P:methylation"/>
    <property type="evidence" value="ECO:0007669"/>
    <property type="project" value="UniProtKB-KW"/>
</dbReference>
<keyword evidence="12" id="KW-0255">Endonuclease</keyword>
<keyword evidence="4" id="KW-0808">Transferase</keyword>
<evidence type="ECO:0000256" key="5">
    <source>
        <dbReference type="ARBA" id="ARBA00022691"/>
    </source>
</evidence>
<dbReference type="GO" id="GO:0004519">
    <property type="term" value="F:endonuclease activity"/>
    <property type="evidence" value="ECO:0007669"/>
    <property type="project" value="UniProtKB-KW"/>
</dbReference>
<keyword evidence="12" id="KW-0540">Nuclease</keyword>
<dbReference type="InterPro" id="IPR044946">
    <property type="entry name" value="Restrct_endonuc_typeI_TRD_sf"/>
</dbReference>
<organism evidence="12 13">
    <name type="scientific">Ruminococcus bovis</name>
    <dbReference type="NCBI Taxonomy" id="2564099"/>
    <lineage>
        <taxon>Bacteria</taxon>
        <taxon>Bacillati</taxon>
        <taxon>Bacillota</taxon>
        <taxon>Clostridia</taxon>
        <taxon>Eubacteriales</taxon>
        <taxon>Oscillospiraceae</taxon>
        <taxon>Ruminococcus</taxon>
    </lineage>
</organism>
<feature type="domain" description="Type I restriction modification DNA specificity" evidence="10">
    <location>
        <begin position="400"/>
        <end position="552"/>
    </location>
</feature>
<evidence type="ECO:0000256" key="1">
    <source>
        <dbReference type="ARBA" id="ARBA00010923"/>
    </source>
</evidence>
<dbReference type="EMBL" id="CP039381">
    <property type="protein sequence ID" value="QCT06869.1"/>
    <property type="molecule type" value="Genomic_DNA"/>
</dbReference>
<comment type="catalytic activity">
    <reaction evidence="8">
        <text>a 2'-deoxyadenosine in DNA + S-adenosyl-L-methionine = an N(6)-methyl-2'-deoxyadenosine in DNA + S-adenosyl-L-homocysteine + H(+)</text>
        <dbReference type="Rhea" id="RHEA:15197"/>
        <dbReference type="Rhea" id="RHEA-COMP:12418"/>
        <dbReference type="Rhea" id="RHEA-COMP:12419"/>
        <dbReference type="ChEBI" id="CHEBI:15378"/>
        <dbReference type="ChEBI" id="CHEBI:57856"/>
        <dbReference type="ChEBI" id="CHEBI:59789"/>
        <dbReference type="ChEBI" id="CHEBI:90615"/>
        <dbReference type="ChEBI" id="CHEBI:90616"/>
        <dbReference type="EC" id="2.1.1.72"/>
    </reaction>
</comment>
<evidence type="ECO:0000313" key="12">
    <source>
        <dbReference type="EMBL" id="QCT06869.1"/>
    </source>
</evidence>
<keyword evidence="6" id="KW-0680">Restriction system</keyword>
<dbReference type="SUPFAM" id="SSF116734">
    <property type="entry name" value="DNA methylase specificity domain"/>
    <property type="match status" value="1"/>
</dbReference>